<keyword evidence="3" id="KW-0597">Phosphoprotein</keyword>
<evidence type="ECO:0000313" key="9">
    <source>
        <dbReference type="EMBL" id="GFF14177.1"/>
    </source>
</evidence>
<gene>
    <name evidence="9" type="ORF">ATEIFO6365_0003023000</name>
</gene>
<dbReference type="InterPro" id="IPR010071">
    <property type="entry name" value="AA_adenyl_dom"/>
</dbReference>
<dbReference type="GO" id="GO:0016740">
    <property type="term" value="F:transferase activity"/>
    <property type="evidence" value="ECO:0007669"/>
    <property type="project" value="UniProtKB-KW"/>
</dbReference>
<keyword evidence="2" id="KW-0596">Phosphopantetheine</keyword>
<feature type="region of interest" description="Disordered" evidence="8">
    <location>
        <begin position="5234"/>
        <end position="5258"/>
    </location>
</feature>
<dbReference type="FunFam" id="3.30.300.30:FF:000015">
    <property type="entry name" value="Nonribosomal peptide synthase SidD"/>
    <property type="match status" value="3"/>
</dbReference>
<dbReference type="GO" id="GO:1904091">
    <property type="term" value="F:non-ribosomal peptide synthetase activity"/>
    <property type="evidence" value="ECO:0007669"/>
    <property type="project" value="UniProtKB-ARBA"/>
</dbReference>
<dbReference type="InterPro" id="IPR042099">
    <property type="entry name" value="ANL_N_sf"/>
</dbReference>
<dbReference type="Proteomes" id="UP000452235">
    <property type="component" value="Unassembled WGS sequence"/>
</dbReference>
<dbReference type="PANTHER" id="PTHR45398">
    <property type="match status" value="1"/>
</dbReference>
<dbReference type="SUPFAM" id="SSF47336">
    <property type="entry name" value="ACP-like"/>
    <property type="match status" value="5"/>
</dbReference>
<dbReference type="FunFam" id="3.30.559.10:FF:000037">
    <property type="entry name" value="Nonribosomal peptide synthase Pes1"/>
    <property type="match status" value="1"/>
</dbReference>
<dbReference type="Pfam" id="PF00501">
    <property type="entry name" value="AMP-binding"/>
    <property type="match status" value="4"/>
</dbReference>
<dbReference type="FunFam" id="3.30.559.10:FF:000016">
    <property type="entry name" value="Nonribosomal peptide synthase Pes1"/>
    <property type="match status" value="2"/>
</dbReference>
<dbReference type="SUPFAM" id="SSF52777">
    <property type="entry name" value="CoA-dependent acyltransferases"/>
    <property type="match status" value="14"/>
</dbReference>
<dbReference type="InterPro" id="IPR000873">
    <property type="entry name" value="AMP-dep_synth/lig_dom"/>
</dbReference>
<evidence type="ECO:0000313" key="10">
    <source>
        <dbReference type="Proteomes" id="UP000452235"/>
    </source>
</evidence>
<dbReference type="CDD" id="cd19545">
    <property type="entry name" value="FUM14_C_NRPS-like"/>
    <property type="match status" value="1"/>
</dbReference>
<comment type="caution">
    <text evidence="9">The sequence shown here is derived from an EMBL/GenBank/DDBJ whole genome shotgun (WGS) entry which is preliminary data.</text>
</comment>
<feature type="compositionally biased region" description="Basic and acidic residues" evidence="8">
    <location>
        <begin position="5825"/>
        <end position="5836"/>
    </location>
</feature>
<comment type="pathway">
    <text evidence="1">Secondary metabolite biosynthesis.</text>
</comment>
<dbReference type="OrthoDB" id="416786at2759"/>
<dbReference type="NCBIfam" id="TIGR01733">
    <property type="entry name" value="AA-adenyl-dom"/>
    <property type="match status" value="3"/>
</dbReference>
<feature type="compositionally biased region" description="Low complexity" evidence="8">
    <location>
        <begin position="5837"/>
        <end position="5851"/>
    </location>
</feature>
<evidence type="ECO:0000256" key="8">
    <source>
        <dbReference type="SAM" id="MobiDB-lite"/>
    </source>
</evidence>
<dbReference type="CDD" id="cd19534">
    <property type="entry name" value="E_NRPS"/>
    <property type="match status" value="2"/>
</dbReference>
<reference evidence="9 10" key="1">
    <citation type="submission" date="2020-01" db="EMBL/GenBank/DDBJ databases">
        <title>Aspergillus terreus IFO 6365 whole genome shotgun sequence.</title>
        <authorList>
            <person name="Kanamasa S."/>
            <person name="Takahashi H."/>
        </authorList>
    </citation>
    <scope>NUCLEOTIDE SEQUENCE [LARGE SCALE GENOMIC DNA]</scope>
    <source>
        <strain evidence="9 10">IFO 6365</strain>
    </source>
</reference>
<name>A0A5M3YR76_ASPTE</name>
<dbReference type="InterPro" id="IPR020806">
    <property type="entry name" value="PKS_PP-bd"/>
</dbReference>
<dbReference type="FunFam" id="3.40.50.980:FF:000001">
    <property type="entry name" value="Non-ribosomal peptide synthetase"/>
    <property type="match status" value="2"/>
</dbReference>
<dbReference type="InterPro" id="IPR009081">
    <property type="entry name" value="PP-bd_ACP"/>
</dbReference>
<keyword evidence="6" id="KW-0677">Repeat</keyword>
<dbReference type="FunFam" id="3.30.559.30:FF:000002">
    <property type="entry name" value="Nonribosomal peptide synthase Pes1"/>
    <property type="match status" value="2"/>
</dbReference>
<dbReference type="Gene3D" id="3.40.50.12780">
    <property type="entry name" value="N-terminal domain of ligase-like"/>
    <property type="match status" value="4"/>
</dbReference>
<dbReference type="VEuPathDB" id="FungiDB:ATEG_00228"/>
<dbReference type="Gene3D" id="3.30.300.30">
    <property type="match status" value="3"/>
</dbReference>
<evidence type="ECO:0000256" key="3">
    <source>
        <dbReference type="ARBA" id="ARBA00022553"/>
    </source>
</evidence>
<protein>
    <submittedName>
        <fullName evidence="9">Nonribosomal peptide synthase Pes1</fullName>
    </submittedName>
</protein>
<dbReference type="Pfam" id="PF00668">
    <property type="entry name" value="Condensation"/>
    <property type="match status" value="7"/>
</dbReference>
<dbReference type="PANTHER" id="PTHR45398:SF1">
    <property type="entry name" value="ENZYME, PUTATIVE (JCVI)-RELATED"/>
    <property type="match status" value="1"/>
</dbReference>
<proteinExistence type="inferred from homology"/>
<evidence type="ECO:0000256" key="6">
    <source>
        <dbReference type="ARBA" id="ARBA00022737"/>
    </source>
</evidence>
<dbReference type="FunFam" id="1.10.1200.10:FF:000005">
    <property type="entry name" value="Nonribosomal peptide synthetase 1"/>
    <property type="match status" value="1"/>
</dbReference>
<dbReference type="Gene3D" id="3.30.559.30">
    <property type="entry name" value="Nonribosomal peptide synthetase, condensation domain"/>
    <property type="match status" value="8"/>
</dbReference>
<dbReference type="FunFam" id="3.30.559.30:FF:000005">
    <property type="entry name" value="Nonribosomal peptide synthase Pes1"/>
    <property type="match status" value="1"/>
</dbReference>
<dbReference type="InterPro" id="IPR001242">
    <property type="entry name" value="Condensation_dom"/>
</dbReference>
<organism evidence="9 10">
    <name type="scientific">Aspergillus terreus</name>
    <dbReference type="NCBI Taxonomy" id="33178"/>
    <lineage>
        <taxon>Eukaryota</taxon>
        <taxon>Fungi</taxon>
        <taxon>Dikarya</taxon>
        <taxon>Ascomycota</taxon>
        <taxon>Pezizomycotina</taxon>
        <taxon>Eurotiomycetes</taxon>
        <taxon>Eurotiomycetidae</taxon>
        <taxon>Eurotiales</taxon>
        <taxon>Aspergillaceae</taxon>
        <taxon>Aspergillus</taxon>
        <taxon>Aspergillus subgen. Circumdati</taxon>
    </lineage>
</organism>
<feature type="compositionally biased region" description="Low complexity" evidence="8">
    <location>
        <begin position="5234"/>
        <end position="5250"/>
    </location>
</feature>
<evidence type="ECO:0000256" key="4">
    <source>
        <dbReference type="ARBA" id="ARBA00022598"/>
    </source>
</evidence>
<dbReference type="NCBIfam" id="NF003417">
    <property type="entry name" value="PRK04813.1"/>
    <property type="match status" value="4"/>
</dbReference>
<dbReference type="Gene3D" id="3.30.559.10">
    <property type="entry name" value="Chloramphenicol acetyltransferase-like domain"/>
    <property type="match status" value="6"/>
</dbReference>
<dbReference type="FunFam" id="3.30.559.10:FF:000017">
    <property type="entry name" value="Nonribosomal peptide synthase Pes1"/>
    <property type="match status" value="2"/>
</dbReference>
<dbReference type="InterPro" id="IPR006162">
    <property type="entry name" value="Ppantetheine_attach_site"/>
</dbReference>
<evidence type="ECO:0000256" key="5">
    <source>
        <dbReference type="ARBA" id="ARBA00022679"/>
    </source>
</evidence>
<dbReference type="PROSITE" id="PS00455">
    <property type="entry name" value="AMP_BINDING"/>
    <property type="match status" value="1"/>
</dbReference>
<dbReference type="EMBL" id="BLJY01000003">
    <property type="protein sequence ID" value="GFF14177.1"/>
    <property type="molecule type" value="Genomic_DNA"/>
</dbReference>
<evidence type="ECO:0000256" key="7">
    <source>
        <dbReference type="ARBA" id="ARBA00029454"/>
    </source>
</evidence>
<accession>A0A5M3YR76</accession>
<dbReference type="PROSITE" id="PS50075">
    <property type="entry name" value="CARRIER"/>
    <property type="match status" value="5"/>
</dbReference>
<sequence>MARSTACCLPRFSPSSVDGPKRPVSMRTKSDPSQTLQLLSSWEQGHLNSLLQTAWALLLHRYTGSEEVCFGYQSLGGEGSRGAASADLASPSIFHLTVRERDTVQQVLEKVVRKERHADSPEKGASLGGAPSDYSLFNTTLMIRVCSDSARSARDSLVQPAPAITLPEECRVRLHVKILEQDVGIFLEWWNYDLASEQAKSIANYFERTLHSLLSEEDVQVSELNVLSEQDWCRIRKFNSVPPASPDRCIHDIVREKTLLHPEKEAVCAWDGSLTYQELDVMASQVAVYLQRHRVKPESKVALCFDKSKWYIVAVLGVLKAGGAFVPLDPSHPTPRLQSLVKSVQARIMLCSRNRVEKLGNIAEHLVPLDDETIAEFAQISGEPMSPPEVKGCNAAYVIFTSGSTGEPKGTLMEHKSYVASSVAHAPRLRIYPESRLLQFAAHTFDASLVDILTVLMIGACICIPSEDERLNDIVKAINRMRVNHASLTPSFIDFINIADVPVLETLALVGEAMSQSHIETWSKINLLNGFGPTEAAVTAAINSNVTIGSDSRDIGFPTGARCWIVDPENHDQLVPVGCAGEMLLEGPTLARCYLNNPEKTTESFIYDPAWTKHDAPEGSRRRFYKTGDLVRYNSENGSLTYLGRKDTQIKVHGQRVELGEIEDNLNSDSNIKHCLVLLPKTGFAEGRLVAVMSFAVPFTDDCETQPVPLKLIEDPRKLPIISEIRDRLSAHLPAYMIPAVWLCVESIPILPSRKLDRKATASWVGGMTDDPEVRSISSAPGLDGSVSRSGNAMEDQIAAIWSRVLNIPKSHISLDESFLSLGGDSIAAITCMGLCKKQGIGITVQEILRSKSIKELATRAKDIEQPAVYEETIEKPFDLSPIQKLHFMARLEGQGHFNQSVRTRLHRRISETDIRRSIEILIDRHSMLRARLIDLGSERGFQQLITTDIVGSYRWNVHETTSPEKIEQSVEKSQSSINAFVGPVLAVDLFCKEGQVSIMSIVAHHLVVDIVSWRIILEDLEDLLLNGHETALSNSSLPFQTWCALQSERCQVLMTDDKASLKEVPAPELNYWGMEGRTITYGDVDCEGFELDQESTSRLLKDCHQALQTEPIDVFLAALLHSFRRTFTDRALPVIYNEGHGREVWDQSIDISRTVGWFTTLYPILVSDPVANDIVETVAHVKDLRRRALDNGRQEFAQRMLVGGGAENREHPCPMEMSFNYVGQHRDLQRRDGLFELINQMAGETGRGGGSADFGEDTPRFALFEISAMAAQGKLRFTFSFNRYMSHQGPIRDWISCCSDVLKEVGAKLQAMAVRPTLSTFPMLSLTYEKLESMVSTVLPSIGVDSFDMVEDIYPCTRMQQGILLSRLRDEALYAVHNTFEVHTVNGKTDIARLTDAWKTVVSKHPLLRTVFVENLGDGDGFSQVVLKSFDAHPAYVKCSSDDGVLEALDGQGSIDFSQNRPSHRFTICETASGKTFCRIELSHAIMDGSSISIILRDLQLAYDNHEVTRTPTFKGYVQYLQDTPQAPGIEYWRTYLSDAEPCHFPTLNDGQVLRKRLQSMHLDLEFYEELKQTCEGNGFTLSTAFSTAWGLTLRSFCASNDVNFCYMASLRDVPVEDIEAVVGPVINILTCRMRMSDASLLRDVMLQVQHDYMEHLPYRHTSLIDIQHALKLSEMLFNTGLSYRRLPPADTQTDGNIQFVELGSIYDPVEFPIFVNVEVSDTGANVDFNYWTTTLSDLQAESVANTFLQHLKDIAHVPDGKLELITGMSDWHTQQIKTWNAPYPVAADKCAHEVVSEKATTHPDDHAIVAWDGDLTYSKLNELSSALAVYLGQLGVVSGSLIPIELDRSAWAVVAILAVLKLGAVCIPITHGRLHEVLNEELCNEVQVALASPSRAASLEVSIPFVISIDRSLLECLPASKESFLPSLQPQNDAYLVFTSDRSTSKAIMLNHQDILTRAESFSAALDLDSTARIFQSSEYKSDVFLQELFAAWSRGACVCIPADTELENLPSSINGLHANMVSTTPSMVLKLQPSDLPEVKALVLYGGTPNAKVNKLWSENVMLHTFYGAAEYSSTWVHASSPGTSAETASSGSAMGGRSWLVNPQDHDLLVPIGCIGELVVEGPVVSRGYWNDEESTKQNFIQKPKWAHTLLDEVDSQDLRQPQWFKTGELARCNSRGQLVYMGKKDRQAAGHVDWWRKYLADGEACLFPRLQLEPTQKAFSSFKTTIKNAEGICSLCQGLEVDVGSLLRVAWGLVLRCYTGSEDVCFGCGPSDQEQIEGKAAMEVLPIRLCLKDDMMLEDVIWKLTRDFAQISRHRPLSLDIKQELDLTGALFNTSFQYSASTGAESAPFTLSGDNPNNCLLCVSVRDMGSSVEVTCAYATDHLSGEHVADIIECFEKILDSSINSPACRIGDIEFITERSCEQIRKWNRALPDRPTKCPYEMIQDYVLRLPLEPAISSWDGDFTYADVDFYSARLAQHLREIGVKPETFVALCFEKSAWAVISQVAVLRAGGAFVSIDPAHPEERLKGMIEDIGALVVLCSSKHHEKASRIYDVTFTVCETTIRELTTLTSGVPTEHARIDHPAYAIFTSGTTGKPKATVIENLGLSLLSLSIAEEYGIGPGTRATQFSSYTFDVSILETIIVLMNGGCVCVPSEDERMNDLAGAINRMQANVLSVPPSVANILDPKTVPTLRTVIAVGEKITASHIERWADRCVINAYGPTEATILATSCTIVDKQGRRLTSNYNSIGTPLGCRAWIVDLHNYHRLLPVGAVGELVLEGCNVARGYLNNEEKTKEAFITSARWMQHHGVSSVLQYKERMYRTGDLVYYNHDGSISFVSRKDTQIKLNGQRVELEEIEQQCLRFLPPSTKVAVELVTPEVRTMARCLAAFFTVTKETDEENDLEHNSSSVVLIQMHDRIRETTRSLHASLSESLPIGLIPKLFVPVRHLPVTVSGKLDRKKLRTAVEPLPKDRLRAYGVSNTGPGQISETEATATLRAIWEDVIGLESGSIGVEDNFFEIGGDSFSAMKLVSAANSRGLSIKVVDIYAHPVFMDMARKCEPAKPAQKKRNVEPFSLLPTSADRDWILEEVSDQCCVSKELISDVYPCSPVQEGLLTLSVKEQGAYVAQPVFRLSEHVDLERFMAAWQTLVNELDILRTRIIHTDSLNFLQAVLKQDPISWRILTTFDDLIEENFEHSNYAGGPLTGYAIVKDTASSTTFFVWTVHHALYDGWMLPGIFRRVEEIYSGMSSDNTMLQYKLFVDYLTGQQTSESDEFWKSYLSSLDSSPFPQNKSTSPGSVRVGNTHESSMQISEFSGYSGVTLPEIIRAAWAIVVSAHTGSSDVCFGETLMGRNVGLDGVTDIAGPILTTVPTRVQVDNETSVTQYLQNIHQLTVNMLPHQHAGLQRIRTLNSDTSLACEFQNILVIQSDEGKLNEDLWVPEGNRNSRDFFAHPLTVECKIAGPKLDITVHHDEIVLDSWTTEKVLHQFMFILEQLLELPAGDVKKVGDLDLSSRIDKESIAAWNKRIPFSLEKCVHDIIHEEMSKHPNAPAICAWDGQLSYAATMDLASSFAKYLGSRGVGPETLVPFCLDKSLWAVISILGILMAGGAFVPMDPSHPTSRHKEILEEVDARVILCSPHYQNRYAGLVKSIIPVSKETVKAYGSISKSVKRNVAVKPSNMAFAIFTSGSTGRPKGIVIDHHSLASSAMAWGPIVQMNNSSRVFQFASLTFDAAVMEVLATLMHGGCICIPSEDERLNDVAGAIQRMNVSWSFLTPSIASILEPSTVPSLKVLVCGGEKLSKEVVTKWAHRVQLINGYGPTETTIFAVLNDASVNPEPSCIGFGIPCTLTWIVDPDNHDRLSPLGAVGELVLEGPALAREYLKNPEKTADAFVSNLAWMKHFQNSQQSLRRIYKTGDLVKYNPDGSINCIGRKDHQVKLHGQRMELGEIEHRLHEDPRVRHAVVIMPKTGRLQQRLVTILSLESLTMDKSVISNGACELVEHGTMKLAYPELTQIQKALEGQLPIYMVPQTWAVVKALPMLVSGKMDRKRITSWIENTDEATYDRIMQDYDNIKRAGLEDKKDNDEGSVVDTLRSIFVEVLNIPSHKVDSNRSFVSLGGDSITGMAVISKARKHGLSLTLHSILQSKSVVELALKSEKKVQTVQVKERLDEPFGLSPIQSLYFKTATEFGQSSHFNQGVTVRTTRYIPVDTIKRAVEAVVGRHSMFRAHFVQSQDGEWQQRILAESASSYRLQTHYITNEHEISSRTSESQRSLDIHHGPVFAADVFELPGHRQILALVAHHLCVDMVSWRIVLQDLQEFIESGSLSLDKTLSFQNWCELQTTHAKESDPVRLPFNVQQPDLGYWGMENVRNRYGDVKMEVFTVNQEATSFVLRDCHHVFRTETVEVLLAAVISAFRRVFADREVPTIYNEGHGRETWDSSMDLSRTVGWFTTLAPMDVSGDRDLVDTLKRVKDLRRSTSHNARSFFAQDLLSGGKCGSTHFPIPLEVIFNYLGQLQQLERDGSLFQHFEVDGANAFGSTSDMGPETPRFALFEVSAIIIKEQLHMAFTYNRHMKHMKDIQRWASECRRILEEDIPLLKDRAPQPTLSDYPLLPITYEGLENFMRHTLPKAEIDSWECVEDIYPCSPVQEGILLSQLRDPHGYMFHAIFEVRCSDKALKAEASRLKKAWSMVVARHQILRTLFVDSYCKGGAFDQLVVKELEDEILEFECDEKIAFQTLDNIKLANINAKRLKKLPHQLTICTTTGGRVLLKIELNHVIIDGGSIDLLIRDLQLAYDNRLPSAPGPLFAEYIKFIKAKDHHQALDHWVRYLSGAHPCHLRVSPTTGGEKRLGSVLMQFDRFPELQRFCEENSVTLANLALTAWAMVLRSFTGSDDVCFGYLAAGRDSPVPDIQNAVGIFINMLCCRVRFEQRHSLLDISKTVQEDFFGNLPYQNCSLAQIQHEIGRDDGQMLFNTALSIQNHSISEPMTDSTISLEMQRVHDPTEYPVTVNVETGRGREGVLIRYWSDAVSDSEAKGLTDAIAQIFTLFVEKPHTSVTETTIRNQGPDRVGSGLHSPRISEVDEEYIRSLVDARVKEVIYQMLEDGVLAIPPFQEKSVCEDKPALKMPDHPFRATVMPKGIVSSDSVPTLTEDIKESGGLEKRLWRLWSEALSLPADTVIRHASFFKLGGDSISAMKMVGAARQEGLMLSVADVFGNPVFEDMLATICSRSSTPSPTTDSSNASTPEDSQDSFQMLSRTVSPQEVTIVRPVELDEASLQAGIYPRIGLFKGGITDVLPVTDFQALSLTASLFKSRWMLNYFFLEGNGPLDIRRMTESFERVVDAFDILRTVFVCFHGQCFQVILRKLQPDIFIHETERSLEEYTASLQQRDREQVPSQGEQYVQFYIVKQKGTGHHRILIRMSHAQYDGVCLPRIMSAIKMGYEGCTIPPAPSFSNYIRMLPGVITPEHYQHWKKVLHGSKMTDVIRRHSPNTFQHIGAYAEQKRTIDIPATALDNVTIATVMQSAWALTLAKLSSQSDVVFGLTSSGRNATLPGIESTVGPCLNIIPVRVKFGEHWTGLDLIRYLQDQQVANMAYESLGFREIIRQCTSWPESTYFTTTLFHQSLEYEGEMKLDDHTYRMGGVGIVDNFVDLTVLSKQTSTQHLLISLGYSLKGPVQPVYAAKVLDMVCETAQTLLANPSITLPSPTTLRSLPSQVINDVPRQSDEQFLSSNLNTRSISEILVHSDMVNRIWQQVLPNKNPELPRPPFQLTSSFFELGGDILNMAQVVWLLEQEGLRVHLEDLLEHPTFLGHMAVLALHDGKQQQRAETRSSETPSSSLPSMPSGPETKGGTWNPLGKAVTLARKLSKWNLASKSRQSLQSLGQ</sequence>
<keyword evidence="5" id="KW-0808">Transferase</keyword>
<keyword evidence="10" id="KW-1185">Reference proteome</keyword>
<dbReference type="GO" id="GO:0031177">
    <property type="term" value="F:phosphopantetheine binding"/>
    <property type="evidence" value="ECO:0007669"/>
    <property type="project" value="InterPro"/>
</dbReference>
<dbReference type="SUPFAM" id="SSF56801">
    <property type="entry name" value="Acetyl-CoA synthetase-like"/>
    <property type="match status" value="4"/>
</dbReference>
<keyword evidence="4" id="KW-0436">Ligase</keyword>
<evidence type="ECO:0000256" key="1">
    <source>
        <dbReference type="ARBA" id="ARBA00005179"/>
    </source>
</evidence>
<dbReference type="FunFam" id="3.30.559.30:FF:000003">
    <property type="entry name" value="Nonribosomal peptide synthase SidD"/>
    <property type="match status" value="1"/>
</dbReference>
<dbReference type="InterPro" id="IPR036736">
    <property type="entry name" value="ACP-like_sf"/>
</dbReference>
<dbReference type="GO" id="GO:0019748">
    <property type="term" value="P:secondary metabolic process"/>
    <property type="evidence" value="ECO:0007669"/>
    <property type="project" value="UniProtKB-ARBA"/>
</dbReference>
<comment type="similarity">
    <text evidence="7">Belongs to the NRP synthetase family.</text>
</comment>
<dbReference type="Gene3D" id="1.10.1200.10">
    <property type="entry name" value="ACP-like"/>
    <property type="match status" value="5"/>
</dbReference>
<dbReference type="FunFam" id="1.10.1200.10:FF:000024">
    <property type="entry name" value="Nonribosomal peptide synthase Pes1"/>
    <property type="match status" value="1"/>
</dbReference>
<dbReference type="InterPro" id="IPR020845">
    <property type="entry name" value="AMP-binding_CS"/>
</dbReference>
<dbReference type="PROSITE" id="PS00012">
    <property type="entry name" value="PHOSPHOPANTETHEINE"/>
    <property type="match status" value="2"/>
</dbReference>
<dbReference type="CDD" id="cd19542">
    <property type="entry name" value="CT_NRPS-like"/>
    <property type="match status" value="3"/>
</dbReference>
<dbReference type="GO" id="GO:0016874">
    <property type="term" value="F:ligase activity"/>
    <property type="evidence" value="ECO:0007669"/>
    <property type="project" value="UniProtKB-KW"/>
</dbReference>
<dbReference type="SMART" id="SM00823">
    <property type="entry name" value="PKS_PP"/>
    <property type="match status" value="4"/>
</dbReference>
<dbReference type="Pfam" id="PF00550">
    <property type="entry name" value="PP-binding"/>
    <property type="match status" value="5"/>
</dbReference>
<dbReference type="CDD" id="cd05918">
    <property type="entry name" value="A_NRPS_SidN3_like"/>
    <property type="match status" value="3"/>
</dbReference>
<dbReference type="InterPro" id="IPR045851">
    <property type="entry name" value="AMP-bd_C_sf"/>
</dbReference>
<dbReference type="FunFam" id="3.30.559.10:FF:000031">
    <property type="entry name" value="Nonribosomal peptide synthase Pes1"/>
    <property type="match status" value="1"/>
</dbReference>
<feature type="region of interest" description="Disordered" evidence="8">
    <location>
        <begin position="5825"/>
        <end position="5861"/>
    </location>
</feature>
<dbReference type="InterPro" id="IPR023213">
    <property type="entry name" value="CAT-like_dom_sf"/>
</dbReference>
<evidence type="ECO:0000256" key="2">
    <source>
        <dbReference type="ARBA" id="ARBA00022450"/>
    </source>
</evidence>
<dbReference type="FunFam" id="3.40.50.12780:FF:000014">
    <property type="entry name" value="Nonribosomal peptide synthetase 1"/>
    <property type="match status" value="3"/>
</dbReference>